<dbReference type="Gene3D" id="3.40.50.2000">
    <property type="entry name" value="Glycogen Phosphorylase B"/>
    <property type="match status" value="2"/>
</dbReference>
<evidence type="ECO:0000313" key="8">
    <source>
        <dbReference type="Proteomes" id="UP000567795"/>
    </source>
</evidence>
<evidence type="ECO:0000256" key="1">
    <source>
        <dbReference type="ARBA" id="ARBA00021292"/>
    </source>
</evidence>
<organism evidence="7 8">
    <name type="scientific">Allostreptomyces psammosilenae</name>
    <dbReference type="NCBI Taxonomy" id="1892865"/>
    <lineage>
        <taxon>Bacteria</taxon>
        <taxon>Bacillati</taxon>
        <taxon>Actinomycetota</taxon>
        <taxon>Actinomycetes</taxon>
        <taxon>Kitasatosporales</taxon>
        <taxon>Streptomycetaceae</taxon>
        <taxon>Allostreptomyces</taxon>
    </lineage>
</organism>
<name>A0A853AAC0_9ACTN</name>
<gene>
    <name evidence="7" type="ORF">FHU37_004401</name>
</gene>
<dbReference type="AlphaFoldDB" id="A0A853AAC0"/>
<evidence type="ECO:0000256" key="4">
    <source>
        <dbReference type="SAM" id="MobiDB-lite"/>
    </source>
</evidence>
<dbReference type="CDD" id="cd03801">
    <property type="entry name" value="GT4_PimA-like"/>
    <property type="match status" value="1"/>
</dbReference>
<dbReference type="PANTHER" id="PTHR12526:SF510">
    <property type="entry name" value="D-INOSITOL 3-PHOSPHATE GLYCOSYLTRANSFERASE"/>
    <property type="match status" value="1"/>
</dbReference>
<dbReference type="RefSeq" id="WP_179815866.1">
    <property type="nucleotide sequence ID" value="NZ_JACBZD010000001.1"/>
</dbReference>
<keyword evidence="8" id="KW-1185">Reference proteome</keyword>
<evidence type="ECO:0000256" key="2">
    <source>
        <dbReference type="ARBA" id="ARBA00022676"/>
    </source>
</evidence>
<sequence length="381" mass="39064">MTSEQTPPAVLHLVTDPARRGAQTAAADLHRELRRRGHPSTLAALAPAPPAPDGGRTVPEAAVLGPTRRHPATWRALRRLARRADVVVAHGSTTLPACAVALAGTGTPFVYVNIGDPRHWAADPARRLRTGALLRRAGAVVSLAEGARAAVLAHYRLPAGRVVTIPNGRPVAEYRPPDGPPSAPGGERAAARRALRLPADAPLAAVVAALSPEKRIDLALRAAAAVDGLHVAVAGAGPGAAALARLADDLAPGRVHLLGQLADPRPLYRAADVLLLTSASEGVPGVLVEAALCGVPAVATDVGWVREAVPPDGGVVVPGPVPARPGPGDAAVVRAAADGLRDLLPRAADAGRAARGHALERFDLARTATAWQRLLRDVAAR</sequence>
<dbReference type="Proteomes" id="UP000567795">
    <property type="component" value="Unassembled WGS sequence"/>
</dbReference>
<accession>A0A853AAC0</accession>
<dbReference type="PANTHER" id="PTHR12526">
    <property type="entry name" value="GLYCOSYLTRANSFERASE"/>
    <property type="match status" value="1"/>
</dbReference>
<evidence type="ECO:0000259" key="6">
    <source>
        <dbReference type="Pfam" id="PF13439"/>
    </source>
</evidence>
<dbReference type="EMBL" id="JACBZD010000001">
    <property type="protein sequence ID" value="NYI07458.1"/>
    <property type="molecule type" value="Genomic_DNA"/>
</dbReference>
<dbReference type="SUPFAM" id="SSF53756">
    <property type="entry name" value="UDP-Glycosyltransferase/glycogen phosphorylase"/>
    <property type="match status" value="1"/>
</dbReference>
<dbReference type="Pfam" id="PF00534">
    <property type="entry name" value="Glycos_transf_1"/>
    <property type="match status" value="1"/>
</dbReference>
<protein>
    <recommendedName>
        <fullName evidence="1">D-inositol 3-phosphate glycosyltransferase</fullName>
    </recommendedName>
</protein>
<reference evidence="7 8" key="1">
    <citation type="submission" date="2020-07" db="EMBL/GenBank/DDBJ databases">
        <title>Sequencing the genomes of 1000 actinobacteria strains.</title>
        <authorList>
            <person name="Klenk H.-P."/>
        </authorList>
    </citation>
    <scope>NUCLEOTIDE SEQUENCE [LARGE SCALE GENOMIC DNA]</scope>
    <source>
        <strain evidence="7 8">DSM 42178</strain>
    </source>
</reference>
<feature type="domain" description="Glycosyl transferase family 1" evidence="5">
    <location>
        <begin position="189"/>
        <end position="318"/>
    </location>
</feature>
<evidence type="ECO:0000256" key="3">
    <source>
        <dbReference type="ARBA" id="ARBA00022679"/>
    </source>
</evidence>
<dbReference type="InterPro" id="IPR028098">
    <property type="entry name" value="Glyco_trans_4-like_N"/>
</dbReference>
<evidence type="ECO:0000313" key="7">
    <source>
        <dbReference type="EMBL" id="NYI07458.1"/>
    </source>
</evidence>
<proteinExistence type="predicted"/>
<evidence type="ECO:0000259" key="5">
    <source>
        <dbReference type="Pfam" id="PF00534"/>
    </source>
</evidence>
<dbReference type="InterPro" id="IPR001296">
    <property type="entry name" value="Glyco_trans_1"/>
</dbReference>
<keyword evidence="2" id="KW-0328">Glycosyltransferase</keyword>
<feature type="domain" description="Glycosyltransferase subfamily 4-like N-terminal" evidence="6">
    <location>
        <begin position="21"/>
        <end position="168"/>
    </location>
</feature>
<comment type="caution">
    <text evidence="7">The sequence shown here is derived from an EMBL/GenBank/DDBJ whole genome shotgun (WGS) entry which is preliminary data.</text>
</comment>
<keyword evidence="3 7" id="KW-0808">Transferase</keyword>
<dbReference type="Pfam" id="PF13439">
    <property type="entry name" value="Glyco_transf_4"/>
    <property type="match status" value="1"/>
</dbReference>
<feature type="region of interest" description="Disordered" evidence="4">
    <location>
        <begin position="41"/>
        <end position="61"/>
    </location>
</feature>
<dbReference type="GO" id="GO:0016757">
    <property type="term" value="F:glycosyltransferase activity"/>
    <property type="evidence" value="ECO:0007669"/>
    <property type="project" value="UniProtKB-KW"/>
</dbReference>